<dbReference type="RefSeq" id="XP_067494942.1">
    <property type="nucleotide sequence ID" value="XM_067633126.1"/>
</dbReference>
<dbReference type="Proteomes" id="UP000283090">
    <property type="component" value="Unassembled WGS sequence"/>
</dbReference>
<name>A0A437AE87_ARTFL</name>
<dbReference type="PANTHER" id="PTHR34883:SF17">
    <property type="entry name" value="CUPREDOXIN"/>
    <property type="match status" value="1"/>
</dbReference>
<dbReference type="GeneID" id="93582720"/>
<dbReference type="PANTHER" id="PTHR34883">
    <property type="entry name" value="SERINE-RICH PROTEIN, PUTATIVE-RELATED-RELATED"/>
    <property type="match status" value="1"/>
</dbReference>
<evidence type="ECO:0000313" key="4">
    <source>
        <dbReference type="Proteomes" id="UP000283090"/>
    </source>
</evidence>
<dbReference type="EMBL" id="SAEB01000001">
    <property type="protein sequence ID" value="RVD89398.1"/>
    <property type="molecule type" value="Genomic_DNA"/>
</dbReference>
<accession>A0A437AE87</accession>
<evidence type="ECO:0000256" key="1">
    <source>
        <dbReference type="SAM" id="MobiDB-lite"/>
    </source>
</evidence>
<feature type="signal peptide" evidence="2">
    <location>
        <begin position="1"/>
        <end position="16"/>
    </location>
</feature>
<evidence type="ECO:0000313" key="3">
    <source>
        <dbReference type="EMBL" id="RVD89398.1"/>
    </source>
</evidence>
<dbReference type="InterPro" id="IPR052953">
    <property type="entry name" value="Ser-rich/MCO-related"/>
</dbReference>
<comment type="caution">
    <text evidence="3">The sequence shown here is derived from an EMBL/GenBank/DDBJ whole genome shotgun (WGS) entry which is preliminary data.</text>
</comment>
<feature type="region of interest" description="Disordered" evidence="1">
    <location>
        <begin position="119"/>
        <end position="155"/>
    </location>
</feature>
<feature type="compositionally biased region" description="Low complexity" evidence="1">
    <location>
        <begin position="130"/>
        <end position="144"/>
    </location>
</feature>
<evidence type="ECO:0000256" key="2">
    <source>
        <dbReference type="SAM" id="SignalP"/>
    </source>
</evidence>
<proteinExistence type="predicted"/>
<protein>
    <submittedName>
        <fullName evidence="3">Uncharacterized protein</fullName>
    </submittedName>
</protein>
<dbReference type="OrthoDB" id="5376136at2759"/>
<feature type="chain" id="PRO_5019480470" evidence="2">
    <location>
        <begin position="17"/>
        <end position="175"/>
    </location>
</feature>
<keyword evidence="4" id="KW-1185">Reference proteome</keyword>
<organism evidence="3 4">
    <name type="scientific">Arthrobotrys flagrans</name>
    <name type="common">Nematode-trapping fungus</name>
    <name type="synonym">Trichothecium flagrans</name>
    <dbReference type="NCBI Taxonomy" id="97331"/>
    <lineage>
        <taxon>Eukaryota</taxon>
        <taxon>Fungi</taxon>
        <taxon>Dikarya</taxon>
        <taxon>Ascomycota</taxon>
        <taxon>Pezizomycotina</taxon>
        <taxon>Orbiliomycetes</taxon>
        <taxon>Orbiliales</taxon>
        <taxon>Orbiliaceae</taxon>
        <taxon>Arthrobotrys</taxon>
    </lineage>
</organism>
<reference evidence="3 4" key="1">
    <citation type="submission" date="2019-01" db="EMBL/GenBank/DDBJ databases">
        <title>Intercellular communication is required for trap formation in the nematode-trapping fungus Duddingtonia flagrans.</title>
        <authorList>
            <person name="Youssar L."/>
            <person name="Wernet V."/>
            <person name="Hensel N."/>
            <person name="Hildebrandt H.-G."/>
            <person name="Fischer R."/>
        </authorList>
    </citation>
    <scope>NUCLEOTIDE SEQUENCE [LARGE SCALE GENOMIC DNA]</scope>
    <source>
        <strain evidence="3 4">CBS H-5679</strain>
    </source>
</reference>
<gene>
    <name evidence="3" type="ORF">DFL_000409</name>
</gene>
<keyword evidence="2" id="KW-0732">Signal</keyword>
<dbReference type="STRING" id="97331.A0A437AE87"/>
<dbReference type="AlphaFoldDB" id="A0A437AE87"/>
<dbReference type="VEuPathDB" id="FungiDB:DFL_000409"/>
<sequence>MCFLLTLAAFASMAFAQTVHTQRSMILATLPRGVFPAASPGLEQSESFSIISANTEPMYFYRAQGTRCRLGMVGAINAPSSGNTLVAFKSAAANARTRSTPSFPFGGVISVRGSAVSTAPGAVQSGGGSTARAGGTAATSATTSQPRPTGNGAMAPTGDIANVVMGIFGAAALSV</sequence>